<comment type="caution">
    <text evidence="1">The sequence shown here is derived from an EMBL/GenBank/DDBJ whole genome shotgun (WGS) entry which is preliminary data.</text>
</comment>
<sequence length="82" mass="8933">MECCSGYSCIIGDPSKVSVSRSPSTSSTTYYYGKQSHVFFKTGVSSFGMPLKVKRMNLKDKSLFCSCKSTYSASAAMAQQQT</sequence>
<evidence type="ECO:0000313" key="1">
    <source>
        <dbReference type="EMBL" id="KAF5176145.1"/>
    </source>
</evidence>
<dbReference type="AlphaFoldDB" id="A0A7J6UVB5"/>
<reference evidence="1 2" key="1">
    <citation type="submission" date="2020-06" db="EMBL/GenBank/DDBJ databases">
        <title>Transcriptomic and genomic resources for Thalictrum thalictroides and T. hernandezii: Facilitating candidate gene discovery in an emerging model plant lineage.</title>
        <authorList>
            <person name="Arias T."/>
            <person name="Riano-Pachon D.M."/>
            <person name="Di Stilio V.S."/>
        </authorList>
    </citation>
    <scope>NUCLEOTIDE SEQUENCE [LARGE SCALE GENOMIC DNA]</scope>
    <source>
        <strain evidence="2">cv. WT478/WT964</strain>
        <tissue evidence="1">Leaves</tissue>
    </source>
</reference>
<organism evidence="1 2">
    <name type="scientific">Thalictrum thalictroides</name>
    <name type="common">Rue-anemone</name>
    <name type="synonym">Anemone thalictroides</name>
    <dbReference type="NCBI Taxonomy" id="46969"/>
    <lineage>
        <taxon>Eukaryota</taxon>
        <taxon>Viridiplantae</taxon>
        <taxon>Streptophyta</taxon>
        <taxon>Embryophyta</taxon>
        <taxon>Tracheophyta</taxon>
        <taxon>Spermatophyta</taxon>
        <taxon>Magnoliopsida</taxon>
        <taxon>Ranunculales</taxon>
        <taxon>Ranunculaceae</taxon>
        <taxon>Thalictroideae</taxon>
        <taxon>Thalictrum</taxon>
    </lineage>
</organism>
<dbReference type="Proteomes" id="UP000554482">
    <property type="component" value="Unassembled WGS sequence"/>
</dbReference>
<name>A0A7J6UVB5_THATH</name>
<feature type="non-terminal residue" evidence="1">
    <location>
        <position position="82"/>
    </location>
</feature>
<gene>
    <name evidence="1" type="ORF">FRX31_034268</name>
</gene>
<keyword evidence="2" id="KW-1185">Reference proteome</keyword>
<accession>A0A7J6UVB5</accession>
<protein>
    <submittedName>
        <fullName evidence="1">Uncharacterized protein</fullName>
    </submittedName>
</protein>
<dbReference type="EMBL" id="JABWDY010043149">
    <property type="protein sequence ID" value="KAF5176145.1"/>
    <property type="molecule type" value="Genomic_DNA"/>
</dbReference>
<evidence type="ECO:0000313" key="2">
    <source>
        <dbReference type="Proteomes" id="UP000554482"/>
    </source>
</evidence>
<proteinExistence type="predicted"/>